<dbReference type="InterPro" id="IPR028082">
    <property type="entry name" value="Peripla_BP_I"/>
</dbReference>
<dbReference type="GO" id="GO:0009252">
    <property type="term" value="P:peptidoglycan biosynthetic process"/>
    <property type="evidence" value="ECO:0007669"/>
    <property type="project" value="TreeGrafter"/>
</dbReference>
<dbReference type="SUPFAM" id="SSF53822">
    <property type="entry name" value="Periplasmic binding protein-like I"/>
    <property type="match status" value="1"/>
</dbReference>
<organism evidence="2 3">
    <name type="scientific">Maribrevibacterium harenarium</name>
    <dbReference type="NCBI Taxonomy" id="2589817"/>
    <lineage>
        <taxon>Bacteria</taxon>
        <taxon>Pseudomonadati</taxon>
        <taxon>Pseudomonadota</taxon>
        <taxon>Gammaproteobacteria</taxon>
        <taxon>Oceanospirillales</taxon>
        <taxon>Oceanospirillaceae</taxon>
        <taxon>Maribrevibacterium</taxon>
    </lineage>
</organism>
<dbReference type="Proteomes" id="UP000315901">
    <property type="component" value="Unassembled WGS sequence"/>
</dbReference>
<dbReference type="PROSITE" id="PS51257">
    <property type="entry name" value="PROKAR_LIPOPROTEIN"/>
    <property type="match status" value="1"/>
</dbReference>
<accession>A0A501WZ67</accession>
<dbReference type="OrthoDB" id="6708821at2"/>
<dbReference type="PANTHER" id="PTHR38038">
    <property type="entry name" value="PENICILLIN-BINDING PROTEIN ACTIVATOR LPOA"/>
    <property type="match status" value="1"/>
</dbReference>
<comment type="caution">
    <text evidence="2">The sequence shown here is derived from an EMBL/GenBank/DDBJ whole genome shotgun (WGS) entry which is preliminary data.</text>
</comment>
<dbReference type="EMBL" id="VFRR01000012">
    <property type="protein sequence ID" value="TPE52331.1"/>
    <property type="molecule type" value="Genomic_DNA"/>
</dbReference>
<dbReference type="GO" id="GO:0030234">
    <property type="term" value="F:enzyme regulator activity"/>
    <property type="evidence" value="ECO:0007669"/>
    <property type="project" value="TreeGrafter"/>
</dbReference>
<dbReference type="CDD" id="cd06339">
    <property type="entry name" value="PBP1_YraM_LppC_lipoprotein-like"/>
    <property type="match status" value="1"/>
</dbReference>
<dbReference type="InterPro" id="IPR007443">
    <property type="entry name" value="LpoA"/>
</dbReference>
<proteinExistence type="predicted"/>
<dbReference type="AlphaFoldDB" id="A0A501WZ67"/>
<evidence type="ECO:0000256" key="1">
    <source>
        <dbReference type="ARBA" id="ARBA00023136"/>
    </source>
</evidence>
<dbReference type="PANTHER" id="PTHR38038:SF1">
    <property type="entry name" value="PENICILLIN-BINDING PROTEIN ACTIVATOR LPOA"/>
    <property type="match status" value="1"/>
</dbReference>
<protein>
    <submittedName>
        <fullName evidence="2">Penicillin-binding protein activator</fullName>
    </submittedName>
</protein>
<gene>
    <name evidence="2" type="ORF">FJM67_07790</name>
</gene>
<dbReference type="RefSeq" id="WP_140588232.1">
    <property type="nucleotide sequence ID" value="NZ_VFRR01000012.1"/>
</dbReference>
<evidence type="ECO:0000313" key="3">
    <source>
        <dbReference type="Proteomes" id="UP000315901"/>
    </source>
</evidence>
<evidence type="ECO:0000313" key="2">
    <source>
        <dbReference type="EMBL" id="TPE52331.1"/>
    </source>
</evidence>
<dbReference type="Gene3D" id="3.40.50.2300">
    <property type="match status" value="2"/>
</dbReference>
<dbReference type="Pfam" id="PF04348">
    <property type="entry name" value="LppC"/>
    <property type="match status" value="1"/>
</dbReference>
<keyword evidence="3" id="KW-1185">Reference proteome</keyword>
<reference evidence="2 3" key="1">
    <citation type="submission" date="2019-06" db="EMBL/GenBank/DDBJ databases">
        <title>A novel bacterium of genus Marinomonas, isolated from coastal sand.</title>
        <authorList>
            <person name="Huang H."/>
            <person name="Mo K."/>
            <person name="Hu Y."/>
        </authorList>
    </citation>
    <scope>NUCLEOTIDE SEQUENCE [LARGE SCALE GENOMIC DNA]</scope>
    <source>
        <strain evidence="2 3">HB171799</strain>
    </source>
</reference>
<keyword evidence="1" id="KW-0472">Membrane</keyword>
<dbReference type="Gene3D" id="1.25.40.650">
    <property type="match status" value="1"/>
</dbReference>
<sequence>MWLSRILTLSTLVVALVGCGSVELNMPEPAQVQQSETNPVPSDPLQYQVWLAEQQASKTSAAPYYYNAAIIAKQDQEFTVAQDILEQHVVDISFARQYDANLLLSEVYLKQEQPLRALGRLSYARGLAGFRQPQNQIRYYQQRIPVLETLGSWTNVAKDRVRLSLLLPIEARQENQEQLWQALQNLTDNELAALENYPLELLPGWVAVNKMLRRADQTIDQQLASYEEWTRTNPLHPAAQTAPLDFQVMADLESFKPKTIIVMLPLSKELSAASEAILDGIIGRYFAGIGDRPKLHVIDTDGYTTFDEVMTQAFTFNADVMVGPLRKQNVAQLMRYQLDRPVIALNQLDNSTAQENLYHFSLNPIDEIDELLTFAKREGARSGAVLTLQSTWALRQGDQFVDEAQQLGMPVLAHLSYEDTPLGRQQAVKKLLLVDESEERIKSIKQWLGTPDLEASSRARNDLDFVFYAGKLDNAKQIRPMLDFYFANKITMVATSSLHDAPPNNISKVEDIERIVFTEIPELVKKSGSQPNYTLARLSALGTDSYLLATRLHLFKKVQHAKLSSQTGVLSLNDNQTFSRRPNIVTYRNGVLQDATNDNFYTETN</sequence>
<name>A0A501WZ67_9GAMM</name>
<dbReference type="GO" id="GO:0031241">
    <property type="term" value="C:periplasmic side of cell outer membrane"/>
    <property type="evidence" value="ECO:0007669"/>
    <property type="project" value="TreeGrafter"/>
</dbReference>